<accession>A0ABY6CKB7</accession>
<keyword evidence="1" id="KW-1133">Transmembrane helix</keyword>
<evidence type="ECO:0008006" key="4">
    <source>
        <dbReference type="Google" id="ProtNLM"/>
    </source>
</evidence>
<name>A0ABY6CKB7_9HYPH</name>
<gene>
    <name evidence="2" type="ORF">N8A98_10790</name>
</gene>
<reference evidence="2 3" key="1">
    <citation type="submission" date="2022-09" db="EMBL/GenBank/DDBJ databases">
        <title>Interaction between co-microsymbionts with complementary sets of symbiotic genes in legume-rhizobium systems.</title>
        <authorList>
            <person name="Safronova V."/>
            <person name="Sazanova A."/>
            <person name="Afonin A."/>
            <person name="Chirak E."/>
        </authorList>
    </citation>
    <scope>NUCLEOTIDE SEQUENCE [LARGE SCALE GENOMIC DNA]</scope>
    <source>
        <strain evidence="2 3">A18/4-1</strain>
    </source>
</reference>
<dbReference type="Proteomes" id="UP001061862">
    <property type="component" value="Chromosome"/>
</dbReference>
<dbReference type="RefSeq" id="WP_262171274.1">
    <property type="nucleotide sequence ID" value="NZ_CP104965.1"/>
</dbReference>
<protein>
    <recommendedName>
        <fullName evidence="4">DUF3592 domain-containing protein</fullName>
    </recommendedName>
</protein>
<organism evidence="2 3">
    <name type="scientific">Devosia neptuniae</name>
    <dbReference type="NCBI Taxonomy" id="191302"/>
    <lineage>
        <taxon>Bacteria</taxon>
        <taxon>Pseudomonadati</taxon>
        <taxon>Pseudomonadota</taxon>
        <taxon>Alphaproteobacteria</taxon>
        <taxon>Hyphomicrobiales</taxon>
        <taxon>Devosiaceae</taxon>
        <taxon>Devosia</taxon>
    </lineage>
</organism>
<evidence type="ECO:0000256" key="1">
    <source>
        <dbReference type="SAM" id="Phobius"/>
    </source>
</evidence>
<keyword evidence="3" id="KW-1185">Reference proteome</keyword>
<keyword evidence="1" id="KW-0812">Transmembrane</keyword>
<proteinExistence type="predicted"/>
<keyword evidence="1" id="KW-0472">Membrane</keyword>
<evidence type="ECO:0000313" key="3">
    <source>
        <dbReference type="Proteomes" id="UP001061862"/>
    </source>
</evidence>
<feature type="transmembrane region" description="Helical" evidence="1">
    <location>
        <begin position="20"/>
        <end position="43"/>
    </location>
</feature>
<sequence>MTDLASAFPTRPLKLRKTGIVPGIFSYLGGLMFLGIAGFIAVWQAPGIYNDIIISQNPVVVYDSTVEDGHCTTRRFVFTDCEAHVTYSVKGKTFERDIELMFVDFGTKDYEVEVVRSADKPQIVGLSLGLDMLWNRIIVGAAFVLGLGALGAALFFKGARADRVRAMARKALPLTPIPVNVVAISNVVGAKAVAYIIPRPGKKPGPNIASRIGRKQDLFWLNGDGQALAVLHAGSKHPILLDAELTRLDLTEEERRKIEAARDGVEPAAN</sequence>
<evidence type="ECO:0000313" key="2">
    <source>
        <dbReference type="EMBL" id="UXN71631.1"/>
    </source>
</evidence>
<dbReference type="EMBL" id="CP104965">
    <property type="protein sequence ID" value="UXN71631.1"/>
    <property type="molecule type" value="Genomic_DNA"/>
</dbReference>
<feature type="transmembrane region" description="Helical" evidence="1">
    <location>
        <begin position="137"/>
        <end position="156"/>
    </location>
</feature>